<accession>A0AAI8YE25</accession>
<keyword evidence="4" id="KW-1185">Reference proteome</keyword>
<protein>
    <submittedName>
        <fullName evidence="3">Uu.00g041700.m01.CDS01</fullName>
    </submittedName>
</protein>
<dbReference type="Pfam" id="PF06985">
    <property type="entry name" value="HET"/>
    <property type="match status" value="1"/>
</dbReference>
<dbReference type="InterPro" id="IPR010730">
    <property type="entry name" value="HET"/>
</dbReference>
<dbReference type="Pfam" id="PF14226">
    <property type="entry name" value="DIOX_N"/>
    <property type="match status" value="1"/>
</dbReference>
<dbReference type="PANTHER" id="PTHR24148">
    <property type="entry name" value="ANKYRIN REPEAT DOMAIN-CONTAINING PROTEIN 39 HOMOLOG-RELATED"/>
    <property type="match status" value="1"/>
</dbReference>
<sequence length="944" mass="106902">MAAVLSNPMPDSHLKDKNYVYFHSGSEATYREVSGTPSWFTSIPTIDLSDLDSPSTEARNHIAKEISDACHNCGFLIVENHGIPDDIIKRTFELLKRFFALNMDTKMDAHAQKNPAIRGYEPMLETKLDPRTQGDMKEAFTMGDCVIEPEQDYVGKTGHQPPSHITQPQNIWPTKAPWWREGLYNYYKHILPLSMKLVKISLRRANIETFCKLRRRTLRDLLTHFERRFLNRRATIKQLYRALIGQEQRLAIKECRKRQRLLLTTPGTAADFKLLLTGWLCGSRTLALPQLPQSYPYLFLLRHLLNLPRSCRDIWPASQCDKHVSILSHMEPSTSQDSAPCIYHPLNPAAREIRLLTLGPSDDCDIVSCQFFTVSLDDEPQYEAISYCWSEHAGLRPIEINSIRTRAPASAVNVLANLRGQKEQQTRLLWVDAICINQSDLSERNSQVAMMKDIYTSTLQTLIWLGDEDEFTADTARTIQSIRREIEENQGFFNDYKGAFVRTGQYGRNRVVPLPPDCSMAAINALWSKPWFDRVWIVQEVLLAPAASCRLGSIQIAWLDICDAALWMYHKQGASPKDLSERCINGIGFTTYLLGPGSRAQDLDSLLGLAKNLSTTDPKDKVYGILGLHYQTQIKRQEEVILKVDYAMSLEETYSRATWAAIQQKQNLFSLRKVSHRAELLVPAEQNKLPSWVPHWDHSSDRHAGDPFLINVAGHTADDGRPSKVDCRIKESRAGTRHTLFVDGIEAGRITALSDTVPPSGTSTYEAIDVLPFPWLCKRFAERHLKSPDLPNDIFATITCRQHLSTDLQTRRLMIELIDAAGDYMPNDRASALLRWSKLSAESRLASRLFPGTCVNRRLFVLDSRRLGIGPQFSREGDVVAVLFGDGVPYVLRPVDLPGGQVPRDDEALEYQLVGHCYVHGIMNGEAVREHEAAGKPIKTFKLV</sequence>
<evidence type="ECO:0000313" key="4">
    <source>
        <dbReference type="Proteomes" id="UP001295740"/>
    </source>
</evidence>
<feature type="domain" description="Non-haem dioxygenase N-terminal" evidence="2">
    <location>
        <begin position="43"/>
        <end position="173"/>
    </location>
</feature>
<dbReference type="InterPro" id="IPR052895">
    <property type="entry name" value="HetReg/Transcr_Mod"/>
</dbReference>
<gene>
    <name evidence="3" type="ORF">KHLLAP_LOCUS1785</name>
</gene>
<dbReference type="Proteomes" id="UP001295740">
    <property type="component" value="Unassembled WGS sequence"/>
</dbReference>
<dbReference type="SUPFAM" id="SSF51197">
    <property type="entry name" value="Clavaminate synthase-like"/>
    <property type="match status" value="1"/>
</dbReference>
<proteinExistence type="predicted"/>
<comment type="caution">
    <text evidence="3">The sequence shown here is derived from an EMBL/GenBank/DDBJ whole genome shotgun (WGS) entry which is preliminary data.</text>
</comment>
<reference evidence="3" key="1">
    <citation type="submission" date="2023-10" db="EMBL/GenBank/DDBJ databases">
        <authorList>
            <person name="Hackl T."/>
        </authorList>
    </citation>
    <scope>NUCLEOTIDE SEQUENCE</scope>
</reference>
<dbReference type="InterPro" id="IPR027443">
    <property type="entry name" value="IPNS-like_sf"/>
</dbReference>
<dbReference type="PANTHER" id="PTHR24148:SF82">
    <property type="entry name" value="HETEROKARYON INCOMPATIBILITY DOMAIN-CONTAINING PROTEIN"/>
    <property type="match status" value="1"/>
</dbReference>
<feature type="domain" description="Heterokaryon incompatibility" evidence="1">
    <location>
        <begin position="382"/>
        <end position="540"/>
    </location>
</feature>
<dbReference type="AlphaFoldDB" id="A0AAI8YE25"/>
<dbReference type="EMBL" id="CAUWAG010000003">
    <property type="protein sequence ID" value="CAJ2501317.1"/>
    <property type="molecule type" value="Genomic_DNA"/>
</dbReference>
<evidence type="ECO:0000259" key="2">
    <source>
        <dbReference type="Pfam" id="PF14226"/>
    </source>
</evidence>
<evidence type="ECO:0000313" key="3">
    <source>
        <dbReference type="EMBL" id="CAJ2501317.1"/>
    </source>
</evidence>
<name>A0AAI8YE25_9PEZI</name>
<dbReference type="Gene3D" id="2.60.120.330">
    <property type="entry name" value="B-lactam Antibiotic, Isopenicillin N Synthase, Chain"/>
    <property type="match status" value="1"/>
</dbReference>
<organism evidence="3 4">
    <name type="scientific">Anthostomella pinea</name>
    <dbReference type="NCBI Taxonomy" id="933095"/>
    <lineage>
        <taxon>Eukaryota</taxon>
        <taxon>Fungi</taxon>
        <taxon>Dikarya</taxon>
        <taxon>Ascomycota</taxon>
        <taxon>Pezizomycotina</taxon>
        <taxon>Sordariomycetes</taxon>
        <taxon>Xylariomycetidae</taxon>
        <taxon>Xylariales</taxon>
        <taxon>Xylariaceae</taxon>
        <taxon>Anthostomella</taxon>
    </lineage>
</organism>
<dbReference type="InterPro" id="IPR026992">
    <property type="entry name" value="DIOX_N"/>
</dbReference>
<evidence type="ECO:0000259" key="1">
    <source>
        <dbReference type="Pfam" id="PF06985"/>
    </source>
</evidence>
<dbReference type="Pfam" id="PF26639">
    <property type="entry name" value="Het-6_barrel"/>
    <property type="match status" value="1"/>
</dbReference>